<evidence type="ECO:0000313" key="1">
    <source>
        <dbReference type="EMBL" id="JAD50253.1"/>
    </source>
</evidence>
<reference evidence="1" key="1">
    <citation type="submission" date="2014-09" db="EMBL/GenBank/DDBJ databases">
        <authorList>
            <person name="Magalhaes I.L.F."/>
            <person name="Oliveira U."/>
            <person name="Santos F.R."/>
            <person name="Vidigal T.H.D.A."/>
            <person name="Brescovit A.D."/>
            <person name="Santos A.J."/>
        </authorList>
    </citation>
    <scope>NUCLEOTIDE SEQUENCE</scope>
    <source>
        <tissue evidence="1">Shoot tissue taken approximately 20 cm above the soil surface</tissue>
    </source>
</reference>
<reference evidence="1" key="2">
    <citation type="journal article" date="2015" name="Data Brief">
        <title>Shoot transcriptome of the giant reed, Arundo donax.</title>
        <authorList>
            <person name="Barrero R.A."/>
            <person name="Guerrero F.D."/>
            <person name="Moolhuijzen P."/>
            <person name="Goolsby J.A."/>
            <person name="Tidwell J."/>
            <person name="Bellgard S.E."/>
            <person name="Bellgard M.I."/>
        </authorList>
    </citation>
    <scope>NUCLEOTIDE SEQUENCE</scope>
    <source>
        <tissue evidence="1">Shoot tissue taken approximately 20 cm above the soil surface</tissue>
    </source>
</reference>
<dbReference type="AlphaFoldDB" id="A0A0A9AK65"/>
<sequence>MELGTMEVARCHQLAKVDDASGTTIL</sequence>
<organism evidence="1">
    <name type="scientific">Arundo donax</name>
    <name type="common">Giant reed</name>
    <name type="synonym">Donax arundinaceus</name>
    <dbReference type="NCBI Taxonomy" id="35708"/>
    <lineage>
        <taxon>Eukaryota</taxon>
        <taxon>Viridiplantae</taxon>
        <taxon>Streptophyta</taxon>
        <taxon>Embryophyta</taxon>
        <taxon>Tracheophyta</taxon>
        <taxon>Spermatophyta</taxon>
        <taxon>Magnoliopsida</taxon>
        <taxon>Liliopsida</taxon>
        <taxon>Poales</taxon>
        <taxon>Poaceae</taxon>
        <taxon>PACMAD clade</taxon>
        <taxon>Arundinoideae</taxon>
        <taxon>Arundineae</taxon>
        <taxon>Arundo</taxon>
    </lineage>
</organism>
<name>A0A0A9AK65_ARUDO</name>
<accession>A0A0A9AK65</accession>
<proteinExistence type="predicted"/>
<dbReference type="EMBL" id="GBRH01247642">
    <property type="protein sequence ID" value="JAD50253.1"/>
    <property type="molecule type" value="Transcribed_RNA"/>
</dbReference>
<protein>
    <submittedName>
        <fullName evidence="1">Uncharacterized protein</fullName>
    </submittedName>
</protein>